<evidence type="ECO:0000256" key="5">
    <source>
        <dbReference type="ARBA" id="ARBA00022801"/>
    </source>
</evidence>
<dbReference type="GO" id="GO:0000725">
    <property type="term" value="P:recombinational repair"/>
    <property type="evidence" value="ECO:0007669"/>
    <property type="project" value="UniProtKB-UniRule"/>
</dbReference>
<evidence type="ECO:0000256" key="12">
    <source>
        <dbReference type="NCBIfam" id="TIGR00416"/>
    </source>
</evidence>
<protein>
    <recommendedName>
        <fullName evidence="11 12">DNA repair protein RadA</fullName>
    </recommendedName>
</protein>
<evidence type="ECO:0000313" key="16">
    <source>
        <dbReference type="Proteomes" id="UP000005730"/>
    </source>
</evidence>
<evidence type="ECO:0000256" key="6">
    <source>
        <dbReference type="ARBA" id="ARBA00022833"/>
    </source>
</evidence>
<keyword evidence="16" id="KW-1185">Reference proteome</keyword>
<dbReference type="HOGENOM" id="CLU_018264_0_1_0"/>
<dbReference type="MEROPS" id="S16.A04"/>
<feature type="domain" description="RecA family profile 1" evidence="14">
    <location>
        <begin position="70"/>
        <end position="220"/>
    </location>
</feature>
<dbReference type="CDD" id="cd01121">
    <property type="entry name" value="RadA_SMS_N"/>
    <property type="match status" value="1"/>
</dbReference>
<dbReference type="InterPro" id="IPR027417">
    <property type="entry name" value="P-loop_NTPase"/>
</dbReference>
<comment type="similarity">
    <text evidence="11 13">Belongs to the RecA family. RadA subfamily.</text>
</comment>
<dbReference type="SUPFAM" id="SSF54211">
    <property type="entry name" value="Ribosomal protein S5 domain 2-like"/>
    <property type="match status" value="1"/>
</dbReference>
<keyword evidence="2 11" id="KW-0547">Nucleotide-binding</keyword>
<dbReference type="GO" id="GO:0140664">
    <property type="term" value="F:ATP-dependent DNA damage sensor activity"/>
    <property type="evidence" value="ECO:0007669"/>
    <property type="project" value="InterPro"/>
</dbReference>
<dbReference type="InterPro" id="IPR020568">
    <property type="entry name" value="Ribosomal_Su5_D2-typ_SF"/>
</dbReference>
<evidence type="ECO:0000313" key="15">
    <source>
        <dbReference type="EMBL" id="EHM10226.1"/>
    </source>
</evidence>
<dbReference type="SUPFAM" id="SSF52540">
    <property type="entry name" value="P-loop containing nucleoside triphosphate hydrolases"/>
    <property type="match status" value="1"/>
</dbReference>
<dbReference type="GO" id="GO:0008270">
    <property type="term" value="F:zinc ion binding"/>
    <property type="evidence" value="ECO:0007669"/>
    <property type="project" value="UniProtKB-KW"/>
</dbReference>
<evidence type="ECO:0000256" key="2">
    <source>
        <dbReference type="ARBA" id="ARBA00022741"/>
    </source>
</evidence>
<comment type="domain">
    <text evidence="11">The middle region has homology to RecA with ATPase motifs including the RadA KNRFG motif, while the C-terminus is homologous to Lon protease.</text>
</comment>
<keyword evidence="10 11" id="KW-0234">DNA repair</keyword>
<organism evidence="15 16">
    <name type="scientific">Thermanaerovibrio velox DSM 12556</name>
    <dbReference type="NCBI Taxonomy" id="926567"/>
    <lineage>
        <taxon>Bacteria</taxon>
        <taxon>Thermotogati</taxon>
        <taxon>Synergistota</taxon>
        <taxon>Synergistia</taxon>
        <taxon>Synergistales</taxon>
        <taxon>Synergistaceae</taxon>
        <taxon>Thermanaerovibrio</taxon>
    </lineage>
</organism>
<dbReference type="RefSeq" id="WP_006583720.1">
    <property type="nucleotide sequence ID" value="NZ_CM001377.1"/>
</dbReference>
<dbReference type="GO" id="GO:0003684">
    <property type="term" value="F:damaged DNA binding"/>
    <property type="evidence" value="ECO:0007669"/>
    <property type="project" value="InterPro"/>
</dbReference>
<dbReference type="Gene3D" id="3.30.230.10">
    <property type="match status" value="1"/>
</dbReference>
<dbReference type="PRINTS" id="PR01874">
    <property type="entry name" value="DNAREPAIRADA"/>
</dbReference>
<evidence type="ECO:0000256" key="11">
    <source>
        <dbReference type="HAMAP-Rule" id="MF_01498"/>
    </source>
</evidence>
<keyword evidence="4 13" id="KW-0863">Zinc-finger</keyword>
<dbReference type="GO" id="GO:0016787">
    <property type="term" value="F:hydrolase activity"/>
    <property type="evidence" value="ECO:0007669"/>
    <property type="project" value="UniProtKB-KW"/>
</dbReference>
<dbReference type="InterPro" id="IPR004504">
    <property type="entry name" value="DNA_repair_RadA"/>
</dbReference>
<dbReference type="SMART" id="SM00382">
    <property type="entry name" value="AAA"/>
    <property type="match status" value="1"/>
</dbReference>
<dbReference type="OrthoDB" id="9803906at2"/>
<comment type="function">
    <text evidence="11">Plays a role in repairing double-strand DNA breaks, probably involving stabilizing or processing branched DNA or blocked replication forks.</text>
</comment>
<name>H0USD7_9BACT</name>
<feature type="binding site" evidence="11">
    <location>
        <begin position="99"/>
        <end position="106"/>
    </location>
    <ligand>
        <name>ATP</name>
        <dbReference type="ChEBI" id="CHEBI:30616"/>
    </ligand>
</feature>
<evidence type="ECO:0000259" key="14">
    <source>
        <dbReference type="PROSITE" id="PS50162"/>
    </source>
</evidence>
<dbReference type="GO" id="GO:0005829">
    <property type="term" value="C:cytosol"/>
    <property type="evidence" value="ECO:0007669"/>
    <property type="project" value="TreeGrafter"/>
</dbReference>
<dbReference type="PROSITE" id="PS50162">
    <property type="entry name" value="RECA_2"/>
    <property type="match status" value="1"/>
</dbReference>
<evidence type="ECO:0000256" key="1">
    <source>
        <dbReference type="ARBA" id="ARBA00022723"/>
    </source>
</evidence>
<dbReference type="InterPro" id="IPR041166">
    <property type="entry name" value="Rubredoxin_2"/>
</dbReference>
<dbReference type="Pfam" id="PF18073">
    <property type="entry name" value="Zn_ribbon_LapB"/>
    <property type="match status" value="1"/>
</dbReference>
<dbReference type="eggNOG" id="COG1066">
    <property type="taxonomic scope" value="Bacteria"/>
</dbReference>
<dbReference type="NCBIfam" id="TIGR00416">
    <property type="entry name" value="sms"/>
    <property type="match status" value="1"/>
</dbReference>
<keyword evidence="5" id="KW-0378">Hydrolase</keyword>
<keyword evidence="8 11" id="KW-0346">Stress response</keyword>
<evidence type="ECO:0000256" key="4">
    <source>
        <dbReference type="ARBA" id="ARBA00022771"/>
    </source>
</evidence>
<comment type="function">
    <text evidence="13">DNA-dependent ATPase involved in processing of recombination intermediates, plays a role in repairing DNA breaks. Stimulates the branch migration of RecA-mediated strand transfer reactions, allowing the 3' invading strand to extend heteroduplex DNA faster. Binds ssDNA in the presence of ADP but not other nucleotides, has ATPase activity that is stimulated by ssDNA and various branched DNA structures, but inhibited by SSB. Does not have RecA's homology-searching function.</text>
</comment>
<feature type="short sequence motif" description="RadA KNRFG motif" evidence="11">
    <location>
        <begin position="257"/>
        <end position="261"/>
    </location>
</feature>
<evidence type="ECO:0000256" key="8">
    <source>
        <dbReference type="ARBA" id="ARBA00023016"/>
    </source>
</evidence>
<keyword evidence="7 11" id="KW-0067">ATP-binding</keyword>
<accession>H0USD7</accession>
<dbReference type="AlphaFoldDB" id="H0USD7"/>
<sequence>MPSNQSKPSSSKISSRYRCSSCDFVSLTLVGRCPSCGAWGTMEKEEILPVSSAASADPTPEAVTLDQVVPEERISSGLEDLDLVLGGGWLPGGVVLLGGEPGVGKSTLLLQSCAAVAASGGRVMYVSGEETASQIAMRARRLGLDASENLKILVCQDVLKAVAAAEDFKCQFLVLDSVQALRHPEATGWPGSPNQVRAVAENVIGFAKRTMASAVMIGHITKQGAIAGPKVLEHLVDVVLLFFGERTSRNRLLRAEKNRFGSTDELGIFEMGEAGLRPVLDPSALFWGDEDGVSGVAMGVSMEGSRPILSEIQALVSQSPFPYPKRASKGVELNRLQLMLAVMDRRCGISLRTSDVYLNVAGGLTLQDPAVDLAVFMSLLSAAKDVPLDLKTCFIGEVGLAGEVRPVPRLANRIREAERFGCNRFFVSYKGAKEIASGGIIPIKNVREAADLVFR</sequence>
<keyword evidence="1 11" id="KW-0479">Metal-binding</keyword>
<dbReference type="InterPro" id="IPR003593">
    <property type="entry name" value="AAA+_ATPase"/>
</dbReference>
<keyword evidence="6 13" id="KW-0862">Zinc</keyword>
<dbReference type="PANTHER" id="PTHR32472">
    <property type="entry name" value="DNA REPAIR PROTEIN RADA"/>
    <property type="match status" value="1"/>
</dbReference>
<dbReference type="GO" id="GO:0005524">
    <property type="term" value="F:ATP binding"/>
    <property type="evidence" value="ECO:0007669"/>
    <property type="project" value="UniProtKB-UniRule"/>
</dbReference>
<dbReference type="EMBL" id="CM001377">
    <property type="protein sequence ID" value="EHM10226.1"/>
    <property type="molecule type" value="Genomic_DNA"/>
</dbReference>
<dbReference type="HAMAP" id="MF_01498">
    <property type="entry name" value="RadA_bact"/>
    <property type="match status" value="1"/>
</dbReference>
<feature type="region of interest" description="Lon-protease-like" evidence="11">
    <location>
        <begin position="355"/>
        <end position="455"/>
    </location>
</feature>
<dbReference type="Proteomes" id="UP000005730">
    <property type="component" value="Chromosome"/>
</dbReference>
<dbReference type="Pfam" id="PF13481">
    <property type="entry name" value="AAA_25"/>
    <property type="match status" value="1"/>
</dbReference>
<keyword evidence="3 11" id="KW-0227">DNA damage</keyword>
<dbReference type="Pfam" id="PF13541">
    <property type="entry name" value="ChlI"/>
    <property type="match status" value="1"/>
</dbReference>
<proteinExistence type="inferred from homology"/>
<evidence type="ECO:0000256" key="7">
    <source>
        <dbReference type="ARBA" id="ARBA00022840"/>
    </source>
</evidence>
<dbReference type="InterPro" id="IPR020588">
    <property type="entry name" value="RecA_ATP-bd"/>
</dbReference>
<gene>
    <name evidence="11" type="primary">radA</name>
    <name evidence="15" type="ORF">TheveDRAFT_1102</name>
</gene>
<dbReference type="InterPro" id="IPR014721">
    <property type="entry name" value="Ribsml_uS5_D2-typ_fold_subgr"/>
</dbReference>
<evidence type="ECO:0000256" key="13">
    <source>
        <dbReference type="RuleBase" id="RU003555"/>
    </source>
</evidence>
<evidence type="ECO:0000256" key="10">
    <source>
        <dbReference type="ARBA" id="ARBA00023204"/>
    </source>
</evidence>
<dbReference type="Gene3D" id="3.40.50.300">
    <property type="entry name" value="P-loop containing nucleotide triphosphate hydrolases"/>
    <property type="match status" value="1"/>
</dbReference>
<keyword evidence="9 11" id="KW-0238">DNA-binding</keyword>
<dbReference type="STRING" id="926567.TheveDRAFT_1102"/>
<evidence type="ECO:0000256" key="9">
    <source>
        <dbReference type="ARBA" id="ARBA00023125"/>
    </source>
</evidence>
<evidence type="ECO:0000256" key="3">
    <source>
        <dbReference type="ARBA" id="ARBA00022763"/>
    </source>
</evidence>
<reference evidence="15 16" key="1">
    <citation type="submission" date="2011-10" db="EMBL/GenBank/DDBJ databases">
        <title>The Noncontiguous Finished genome of Thermanaerovibrio velox DSM 12556.</title>
        <authorList>
            <consortium name="US DOE Joint Genome Institute (JGI-PGF)"/>
            <person name="Lucas S."/>
            <person name="Copeland A."/>
            <person name="Lapidus A."/>
            <person name="Glavina del Rio T."/>
            <person name="Dalin E."/>
            <person name="Tice H."/>
            <person name="Bruce D."/>
            <person name="Goodwin L."/>
            <person name="Pitluck S."/>
            <person name="Peters L."/>
            <person name="Mikhailova N."/>
            <person name="Teshima H."/>
            <person name="Kyrpides N."/>
            <person name="Mavromatis K."/>
            <person name="Ivanova N."/>
            <person name="Markowitz V."/>
            <person name="Cheng J.-F."/>
            <person name="Hugenholtz P."/>
            <person name="Woyke T."/>
            <person name="Wu D."/>
            <person name="Spring S."/>
            <person name="Brambilla E.-M."/>
            <person name="Klenk H.-P."/>
            <person name="Eisen J.A."/>
        </authorList>
    </citation>
    <scope>NUCLEOTIDE SEQUENCE [LARGE SCALE GENOMIC DNA]</scope>
    <source>
        <strain evidence="15 16">DSM 12556</strain>
    </source>
</reference>
<dbReference type="PANTHER" id="PTHR32472:SF10">
    <property type="entry name" value="DNA REPAIR PROTEIN RADA-LIKE PROTEIN"/>
    <property type="match status" value="1"/>
</dbReference>